<reference evidence="1 2" key="1">
    <citation type="submission" date="2024-01" db="EMBL/GenBank/DDBJ databases">
        <title>The genome of the rayed Mediterranean limpet Patella caerulea (Linnaeus, 1758).</title>
        <authorList>
            <person name="Anh-Thu Weber A."/>
            <person name="Halstead-Nussloch G."/>
        </authorList>
    </citation>
    <scope>NUCLEOTIDE SEQUENCE [LARGE SCALE GENOMIC DNA]</scope>
    <source>
        <strain evidence="1">AATW-2023a</strain>
        <tissue evidence="1">Whole specimen</tissue>
    </source>
</reference>
<dbReference type="AlphaFoldDB" id="A0AAN8JHS2"/>
<dbReference type="EMBL" id="JAZGQO010000010">
    <property type="protein sequence ID" value="KAK6175760.1"/>
    <property type="molecule type" value="Genomic_DNA"/>
</dbReference>
<dbReference type="Proteomes" id="UP001347796">
    <property type="component" value="Unassembled WGS sequence"/>
</dbReference>
<evidence type="ECO:0000313" key="1">
    <source>
        <dbReference type="EMBL" id="KAK6175760.1"/>
    </source>
</evidence>
<dbReference type="PANTHER" id="PTHR35558">
    <property type="entry name" value="SGNH_HYDRO DOMAIN-CONTAINING PROTEIN"/>
    <property type="match status" value="1"/>
</dbReference>
<evidence type="ECO:0000313" key="2">
    <source>
        <dbReference type="Proteomes" id="UP001347796"/>
    </source>
</evidence>
<gene>
    <name evidence="1" type="ORF">SNE40_014153</name>
</gene>
<organism evidence="1 2">
    <name type="scientific">Patella caerulea</name>
    <name type="common">Rayed Mediterranean limpet</name>
    <dbReference type="NCBI Taxonomy" id="87958"/>
    <lineage>
        <taxon>Eukaryota</taxon>
        <taxon>Metazoa</taxon>
        <taxon>Spiralia</taxon>
        <taxon>Lophotrochozoa</taxon>
        <taxon>Mollusca</taxon>
        <taxon>Gastropoda</taxon>
        <taxon>Patellogastropoda</taxon>
        <taxon>Patelloidea</taxon>
        <taxon>Patellidae</taxon>
        <taxon>Patella</taxon>
    </lineage>
</organism>
<protein>
    <submittedName>
        <fullName evidence="1">Uncharacterized protein</fullName>
    </submittedName>
</protein>
<proteinExistence type="predicted"/>
<accession>A0AAN8JHS2</accession>
<keyword evidence="2" id="KW-1185">Reference proteome</keyword>
<dbReference type="PANTHER" id="PTHR35558:SF1">
    <property type="entry name" value="ENDONUCLEASE_EXONUCLEASE_PHOSPHATASE DOMAIN-CONTAINING PROTEIN"/>
    <property type="match status" value="1"/>
</dbReference>
<comment type="caution">
    <text evidence="1">The sequence shown here is derived from an EMBL/GenBank/DDBJ whole genome shotgun (WGS) entry which is preliminary data.</text>
</comment>
<sequence length="170" mass="19833">MIGSNVSAANKSKIIADEYIDLSILLKSNLDQKQHKFLYIDADGKIISKEKESNKYLDIEKWTDAFIIFMSIYTCAHPTKCHELLKYMTTIRMRVSRTNGHGWRQYGEQFRRKRPQAPHSSWEHIDYELWLLYMSNVTNPPNVHAPVAYTSTKTPNSTFGKCYDFNFKGL</sequence>
<name>A0AAN8JHS2_PATCE</name>